<dbReference type="Gene3D" id="1.10.286.10">
    <property type="match status" value="1"/>
</dbReference>
<comment type="pathway">
    <text evidence="2">Cofactor biosynthesis; 7,8-dihydroneopterin triphosphate biosynthesis; 7,8-dihydroneopterin triphosphate from GTP: step 1/1.</text>
</comment>
<dbReference type="GO" id="GO:0046654">
    <property type="term" value="P:tetrahydrofolate biosynthetic process"/>
    <property type="evidence" value="ECO:0007669"/>
    <property type="project" value="InterPro"/>
</dbReference>
<organism evidence="7 8">
    <name type="scientific">Pseudanabaena cinerea FACHB-1277</name>
    <dbReference type="NCBI Taxonomy" id="2949581"/>
    <lineage>
        <taxon>Bacteria</taxon>
        <taxon>Bacillati</taxon>
        <taxon>Cyanobacteriota</taxon>
        <taxon>Cyanophyceae</taxon>
        <taxon>Pseudanabaenales</taxon>
        <taxon>Pseudanabaenaceae</taxon>
        <taxon>Pseudanabaena</taxon>
        <taxon>Pseudanabaena cinerea</taxon>
    </lineage>
</organism>
<evidence type="ECO:0000256" key="1">
    <source>
        <dbReference type="ARBA" id="ARBA00001052"/>
    </source>
</evidence>
<dbReference type="PANTHER" id="PTHR11109">
    <property type="entry name" value="GTP CYCLOHYDROLASE I"/>
    <property type="match status" value="1"/>
</dbReference>
<dbReference type="Gene3D" id="3.30.1130.10">
    <property type="match status" value="1"/>
</dbReference>
<dbReference type="SUPFAM" id="SSF55620">
    <property type="entry name" value="Tetrahydrobiopterin biosynthesis enzymes-like"/>
    <property type="match status" value="1"/>
</dbReference>
<proteinExistence type="predicted"/>
<dbReference type="GO" id="GO:0008270">
    <property type="term" value="F:zinc ion binding"/>
    <property type="evidence" value="ECO:0007669"/>
    <property type="project" value="TreeGrafter"/>
</dbReference>
<dbReference type="GO" id="GO:0005525">
    <property type="term" value="F:GTP binding"/>
    <property type="evidence" value="ECO:0007669"/>
    <property type="project" value="TreeGrafter"/>
</dbReference>
<dbReference type="GO" id="GO:0006729">
    <property type="term" value="P:tetrahydrobiopterin biosynthetic process"/>
    <property type="evidence" value="ECO:0007669"/>
    <property type="project" value="TreeGrafter"/>
</dbReference>
<reference evidence="7 8" key="1">
    <citation type="journal article" date="2015" name="ISME J.">
        <title>Draft Genome Sequence of Streptomyces incarnatus NRRL8089, which Produces the Nucleoside Antibiotic Sinefungin.</title>
        <authorList>
            <person name="Oshima K."/>
            <person name="Hattori M."/>
            <person name="Shimizu H."/>
            <person name="Fukuda K."/>
            <person name="Nemoto M."/>
            <person name="Inagaki K."/>
            <person name="Tamura T."/>
        </authorList>
    </citation>
    <scope>NUCLEOTIDE SEQUENCE [LARGE SCALE GENOMIC DNA]</scope>
    <source>
        <strain evidence="7 8">FACHB-1277</strain>
    </source>
</reference>
<protein>
    <recommendedName>
        <fullName evidence="3">GTP cyclohydrolase I</fullName>
        <ecNumber evidence="3">3.5.4.16</ecNumber>
    </recommendedName>
</protein>
<dbReference type="InterPro" id="IPR043133">
    <property type="entry name" value="GTP-CH-I_C/QueF"/>
</dbReference>
<dbReference type="InterPro" id="IPR020602">
    <property type="entry name" value="GTP_CycHdrlase_I_dom"/>
</dbReference>
<evidence type="ECO:0000259" key="6">
    <source>
        <dbReference type="Pfam" id="PF01227"/>
    </source>
</evidence>
<evidence type="ECO:0000313" key="7">
    <source>
        <dbReference type="EMBL" id="MBD2150385.1"/>
    </source>
</evidence>
<dbReference type="InterPro" id="IPR043134">
    <property type="entry name" value="GTP-CH-I_N"/>
</dbReference>
<dbReference type="RefSeq" id="WP_190350749.1">
    <property type="nucleotide sequence ID" value="NZ_JACJPY010000024.1"/>
</dbReference>
<evidence type="ECO:0000256" key="2">
    <source>
        <dbReference type="ARBA" id="ARBA00005080"/>
    </source>
</evidence>
<dbReference type="PANTHER" id="PTHR11109:SF7">
    <property type="entry name" value="GTP CYCLOHYDROLASE 1"/>
    <property type="match status" value="1"/>
</dbReference>
<gene>
    <name evidence="7" type="ORF">H6F44_09680</name>
</gene>
<comment type="caution">
    <text evidence="7">The sequence shown here is derived from an EMBL/GenBank/DDBJ whole genome shotgun (WGS) entry which is preliminary data.</text>
</comment>
<keyword evidence="5" id="KW-0378">Hydrolase</keyword>
<dbReference type="Proteomes" id="UP000631421">
    <property type="component" value="Unassembled WGS sequence"/>
</dbReference>
<dbReference type="FunFam" id="3.30.1130.10:FF:000001">
    <property type="entry name" value="GTP cyclohydrolase 1"/>
    <property type="match status" value="1"/>
</dbReference>
<feature type="domain" description="GTP cyclohydrolase I" evidence="6">
    <location>
        <begin position="85"/>
        <end position="249"/>
    </location>
</feature>
<keyword evidence="4" id="KW-0554">One-carbon metabolism</keyword>
<evidence type="ECO:0000256" key="5">
    <source>
        <dbReference type="ARBA" id="ARBA00022801"/>
    </source>
</evidence>
<dbReference type="AlphaFoldDB" id="A0A926UUP2"/>
<evidence type="ECO:0000256" key="3">
    <source>
        <dbReference type="ARBA" id="ARBA00012715"/>
    </source>
</evidence>
<name>A0A926UUP2_9CYAN</name>
<evidence type="ECO:0000256" key="4">
    <source>
        <dbReference type="ARBA" id="ARBA00022563"/>
    </source>
</evidence>
<dbReference type="GO" id="GO:0005737">
    <property type="term" value="C:cytoplasm"/>
    <property type="evidence" value="ECO:0007669"/>
    <property type="project" value="TreeGrafter"/>
</dbReference>
<dbReference type="EMBL" id="JACJPY010000024">
    <property type="protein sequence ID" value="MBD2150385.1"/>
    <property type="molecule type" value="Genomic_DNA"/>
</dbReference>
<dbReference type="GO" id="GO:0006730">
    <property type="term" value="P:one-carbon metabolic process"/>
    <property type="evidence" value="ECO:0007669"/>
    <property type="project" value="UniProtKB-KW"/>
</dbReference>
<sequence>MTISISRTLNNNSSENEFKAAKVLESLPTRKPISQIIRDRVIAAGDPFFANDSIAHHISELEREELKKEIEVKLQSVFDSLVIDTANDHNTQETAKRVAKMYVDEVFKGRYHPMPKVTDFPNAKELDEIYTLGPISVRSACSHHFVPIVGQAWIGIVPSDRVIGISKFNRIVDWVMSRPHIQEEAAIMVADTIENLIKPKGLAFVIKAQHMCMTWRGVKEPETKMVNSIVRGSFRNDPYMKKEFFDLIRAHGFGD</sequence>
<dbReference type="GO" id="GO:0003934">
    <property type="term" value="F:GTP cyclohydrolase I activity"/>
    <property type="evidence" value="ECO:0007669"/>
    <property type="project" value="UniProtKB-EC"/>
</dbReference>
<keyword evidence="8" id="KW-1185">Reference proteome</keyword>
<dbReference type="InterPro" id="IPR001474">
    <property type="entry name" value="GTP_CycHdrlase_I"/>
</dbReference>
<comment type="catalytic activity">
    <reaction evidence="1">
        <text>GTP + H2O = 7,8-dihydroneopterin 3'-triphosphate + formate + H(+)</text>
        <dbReference type="Rhea" id="RHEA:17473"/>
        <dbReference type="ChEBI" id="CHEBI:15377"/>
        <dbReference type="ChEBI" id="CHEBI:15378"/>
        <dbReference type="ChEBI" id="CHEBI:15740"/>
        <dbReference type="ChEBI" id="CHEBI:37565"/>
        <dbReference type="ChEBI" id="CHEBI:58462"/>
        <dbReference type="EC" id="3.5.4.16"/>
    </reaction>
</comment>
<accession>A0A926UUP2</accession>
<dbReference type="EC" id="3.5.4.16" evidence="3"/>
<evidence type="ECO:0000313" key="8">
    <source>
        <dbReference type="Proteomes" id="UP000631421"/>
    </source>
</evidence>
<dbReference type="Pfam" id="PF01227">
    <property type="entry name" value="GTP_cyclohydroI"/>
    <property type="match status" value="1"/>
</dbReference>